<dbReference type="InterPro" id="IPR015699">
    <property type="entry name" value="DNA-dir_RNA_pol1_lsu_N"/>
</dbReference>
<reference evidence="14 15" key="1">
    <citation type="journal article" date="2019" name="PLoS Biol.">
        <title>Sex chromosomes control vertical transmission of feminizing Wolbachia symbionts in an isopod.</title>
        <authorList>
            <person name="Becking T."/>
            <person name="Chebbi M.A."/>
            <person name="Giraud I."/>
            <person name="Moumen B."/>
            <person name="Laverre T."/>
            <person name="Caubet Y."/>
            <person name="Peccoud J."/>
            <person name="Gilbert C."/>
            <person name="Cordaux R."/>
        </authorList>
    </citation>
    <scope>NUCLEOTIDE SEQUENCE [LARGE SCALE GENOMIC DNA]</scope>
    <source>
        <strain evidence="14">ANa2</strain>
        <tissue evidence="14">Whole body excluding digestive tract and cuticle</tissue>
    </source>
</reference>
<comment type="subcellular location">
    <subcellularLocation>
        <location evidence="1">Nucleus</location>
    </subcellularLocation>
</comment>
<keyword evidence="3 11" id="KW-0240">DNA-directed RNA polymerase</keyword>
<gene>
    <name evidence="14" type="primary">Polr1a_0</name>
    <name evidence="14" type="ORF">Anas_12448</name>
</gene>
<evidence type="ECO:0000259" key="13">
    <source>
        <dbReference type="SMART" id="SM00663"/>
    </source>
</evidence>
<dbReference type="InterPro" id="IPR045867">
    <property type="entry name" value="DNA-dir_RpoC_beta_prime"/>
</dbReference>
<evidence type="ECO:0000256" key="8">
    <source>
        <dbReference type="ARBA" id="ARBA00022842"/>
    </source>
</evidence>
<dbReference type="Gene3D" id="2.40.40.20">
    <property type="match status" value="1"/>
</dbReference>
<keyword evidence="7" id="KW-0862">Zinc</keyword>
<keyword evidence="10" id="KW-0539">Nucleus</keyword>
<dbReference type="FunFam" id="2.40.40.20:FF:000019">
    <property type="entry name" value="DNA-directed RNA polymerase II subunit RPB1"/>
    <property type="match status" value="1"/>
</dbReference>
<comment type="catalytic activity">
    <reaction evidence="11">
        <text>RNA(n) + a ribonucleoside 5'-triphosphate = RNA(n+1) + diphosphate</text>
        <dbReference type="Rhea" id="RHEA:21248"/>
        <dbReference type="Rhea" id="RHEA-COMP:14527"/>
        <dbReference type="Rhea" id="RHEA-COMP:17342"/>
        <dbReference type="ChEBI" id="CHEBI:33019"/>
        <dbReference type="ChEBI" id="CHEBI:61557"/>
        <dbReference type="ChEBI" id="CHEBI:140395"/>
        <dbReference type="EC" id="2.7.7.6"/>
    </reaction>
</comment>
<evidence type="ECO:0000256" key="12">
    <source>
        <dbReference type="SAM" id="MobiDB-lite"/>
    </source>
</evidence>
<dbReference type="GO" id="GO:0003677">
    <property type="term" value="F:DNA binding"/>
    <property type="evidence" value="ECO:0007669"/>
    <property type="project" value="InterPro"/>
</dbReference>
<keyword evidence="15" id="KW-1185">Reference proteome</keyword>
<dbReference type="CDD" id="cd01435">
    <property type="entry name" value="RNAP_I_RPA1_N"/>
    <property type="match status" value="1"/>
</dbReference>
<dbReference type="EMBL" id="SEYY01024597">
    <property type="protein sequence ID" value="KAB7494013.1"/>
    <property type="molecule type" value="Genomic_DNA"/>
</dbReference>
<dbReference type="Gene3D" id="4.10.860.120">
    <property type="entry name" value="RNA polymerase II, clamp domain"/>
    <property type="match status" value="1"/>
</dbReference>
<dbReference type="InterPro" id="IPR044893">
    <property type="entry name" value="RNA_pol_Rpb1_clamp_domain"/>
</dbReference>
<dbReference type="PANTHER" id="PTHR19376:SF11">
    <property type="entry name" value="DNA-DIRECTED RNA POLYMERASE I SUBUNIT RPA1"/>
    <property type="match status" value="1"/>
</dbReference>
<comment type="caution">
    <text evidence="14">The sequence shown here is derived from an EMBL/GenBank/DDBJ whole genome shotgun (WGS) entry which is preliminary data.</text>
</comment>
<feature type="non-terminal residue" evidence="14">
    <location>
        <position position="677"/>
    </location>
</feature>
<name>A0A5N5SIU9_9CRUS</name>
<evidence type="ECO:0000256" key="2">
    <source>
        <dbReference type="ARBA" id="ARBA00006460"/>
    </source>
</evidence>
<evidence type="ECO:0000256" key="1">
    <source>
        <dbReference type="ARBA" id="ARBA00004123"/>
    </source>
</evidence>
<evidence type="ECO:0000256" key="10">
    <source>
        <dbReference type="ARBA" id="ARBA00023242"/>
    </source>
</evidence>
<dbReference type="GO" id="GO:0005736">
    <property type="term" value="C:RNA polymerase I complex"/>
    <property type="evidence" value="ECO:0007669"/>
    <property type="project" value="TreeGrafter"/>
</dbReference>
<keyword evidence="6" id="KW-0479">Metal-binding</keyword>
<dbReference type="GO" id="GO:0006351">
    <property type="term" value="P:DNA-templated transcription"/>
    <property type="evidence" value="ECO:0007669"/>
    <property type="project" value="InterPro"/>
</dbReference>
<evidence type="ECO:0000256" key="7">
    <source>
        <dbReference type="ARBA" id="ARBA00022833"/>
    </source>
</evidence>
<dbReference type="EC" id="2.7.7.6" evidence="11"/>
<dbReference type="InterPro" id="IPR007066">
    <property type="entry name" value="RNA_pol_Rpb1_3"/>
</dbReference>
<accession>A0A5N5SIU9</accession>
<evidence type="ECO:0000256" key="4">
    <source>
        <dbReference type="ARBA" id="ARBA00022679"/>
    </source>
</evidence>
<dbReference type="Pfam" id="PF04983">
    <property type="entry name" value="RNA_pol_Rpb1_3"/>
    <property type="match status" value="1"/>
</dbReference>
<feature type="compositionally biased region" description="Acidic residues" evidence="12">
    <location>
        <begin position="156"/>
        <end position="165"/>
    </location>
</feature>
<keyword evidence="4 11" id="KW-0808">Transferase</keyword>
<dbReference type="Gene3D" id="1.10.274.100">
    <property type="entry name" value="RNA polymerase Rpb1, domain 3"/>
    <property type="match status" value="1"/>
</dbReference>
<keyword evidence="8" id="KW-0460">Magnesium</keyword>
<dbReference type="SMART" id="SM00663">
    <property type="entry name" value="RPOLA_N"/>
    <property type="match status" value="1"/>
</dbReference>
<dbReference type="Pfam" id="PF00623">
    <property type="entry name" value="RNA_pol_Rpb1_2"/>
    <property type="match status" value="1"/>
</dbReference>
<comment type="function">
    <text evidence="11">DNA-dependent RNA polymerase catalyzes the transcription of DNA into RNA using the four ribonucleoside triphosphates as substrates.</text>
</comment>
<dbReference type="PANTHER" id="PTHR19376">
    <property type="entry name" value="DNA-DIRECTED RNA POLYMERASE"/>
    <property type="match status" value="1"/>
</dbReference>
<sequence length="677" mass="77692">MGSLKQIPHTRIENLSFRLYSEEEIDKISVIHITKDESFNSLGHYFDKGIYDLHMGPMTSHDNDLCKTCNSSYFYCSGHFGHLKLPSPVYHPFFIDVLKEILQRVCTYCYRFQASAKRGVEFFYETKFLNAGFDKVEVSTLVQKAVNDPTEAAESMLDEEDEEENDRSRKKTTSVNEIGTIISELEKEFSKIKKTRVLRLRYQDTKFLIKNVKKSESIFATEEKVLQGLVSLTQPYLTTEQAMEMLRNCYKSDGRILKCLYPVLCSSNIDNPTDIFFLKKLLVIPPKYRPCNTVHGRMIENEMSVLYKYIIKWSKCLRFLKSSTEESEMPEALKFLLKELKGDTIVEKRFNIMCLLQGSVDNILDSEINKLNRVAQKGIRQVIEKKFGLFRRNLMGKRVNYSARSVAAPDPMLGVDEVGVPLDFAMKLSYPVPVTPWNVSKLRKLVQNGPTCFPGALIVEDEEGRKITLKADDVKQRIAISKSLLTRTESCVKKVNATKIVYRHLDNGDYVLMNRQPTLHKPSIQAHKVRVMPKDRVLRMPYANCKAYNADFDGDELNLHFSQNEMARSEAQHIITTQNQYLTPKDGSPLAGLIQDCIVASVMLTVRGKFFNKEDYQQLVYIALSDLNRKIRLLKPAILKPQQLWSGKQIISTILLNLIPEALAKPTFNFKTTVKVE</sequence>
<dbReference type="GO" id="GO:0046872">
    <property type="term" value="F:metal ion binding"/>
    <property type="evidence" value="ECO:0007669"/>
    <property type="project" value="UniProtKB-KW"/>
</dbReference>
<feature type="region of interest" description="Disordered" evidence="12">
    <location>
        <begin position="151"/>
        <end position="172"/>
    </location>
</feature>
<keyword evidence="9 11" id="KW-0804">Transcription</keyword>
<dbReference type="InterPro" id="IPR000722">
    <property type="entry name" value="RNA_pol_asu"/>
</dbReference>
<evidence type="ECO:0000256" key="6">
    <source>
        <dbReference type="ARBA" id="ARBA00022723"/>
    </source>
</evidence>
<evidence type="ECO:0000256" key="11">
    <source>
        <dbReference type="RuleBase" id="RU004279"/>
    </source>
</evidence>
<evidence type="ECO:0000256" key="5">
    <source>
        <dbReference type="ARBA" id="ARBA00022695"/>
    </source>
</evidence>
<dbReference type="GO" id="GO:0003899">
    <property type="term" value="F:DNA-directed RNA polymerase activity"/>
    <property type="evidence" value="ECO:0007669"/>
    <property type="project" value="UniProtKB-EC"/>
</dbReference>
<organism evidence="14 15">
    <name type="scientific">Armadillidium nasatum</name>
    <dbReference type="NCBI Taxonomy" id="96803"/>
    <lineage>
        <taxon>Eukaryota</taxon>
        <taxon>Metazoa</taxon>
        <taxon>Ecdysozoa</taxon>
        <taxon>Arthropoda</taxon>
        <taxon>Crustacea</taxon>
        <taxon>Multicrustacea</taxon>
        <taxon>Malacostraca</taxon>
        <taxon>Eumalacostraca</taxon>
        <taxon>Peracarida</taxon>
        <taxon>Isopoda</taxon>
        <taxon>Oniscidea</taxon>
        <taxon>Crinocheta</taxon>
        <taxon>Armadillidiidae</taxon>
        <taxon>Armadillidium</taxon>
    </lineage>
</organism>
<dbReference type="Pfam" id="PF04997">
    <property type="entry name" value="RNA_pol_Rpb1_1"/>
    <property type="match status" value="1"/>
</dbReference>
<feature type="domain" description="RNA polymerase N-terminal" evidence="13">
    <location>
        <begin position="274"/>
        <end position="605"/>
    </location>
</feature>
<dbReference type="Gene3D" id="3.30.1490.180">
    <property type="entry name" value="RNA polymerase ii"/>
    <property type="match status" value="1"/>
</dbReference>
<proteinExistence type="inferred from homology"/>
<dbReference type="AlphaFoldDB" id="A0A5N5SIU9"/>
<comment type="similarity">
    <text evidence="2 11">Belongs to the RNA polymerase beta' chain family.</text>
</comment>
<dbReference type="InterPro" id="IPR042102">
    <property type="entry name" value="RNA_pol_Rpb1_3_sf"/>
</dbReference>
<evidence type="ECO:0000256" key="9">
    <source>
        <dbReference type="ARBA" id="ARBA00023163"/>
    </source>
</evidence>
<protein>
    <recommendedName>
        <fullName evidence="11">DNA-directed RNA polymerase subunit</fullName>
        <ecNumber evidence="11">2.7.7.6</ecNumber>
    </recommendedName>
</protein>
<dbReference type="InterPro" id="IPR006592">
    <property type="entry name" value="RNA_pol_N"/>
</dbReference>
<evidence type="ECO:0000256" key="3">
    <source>
        <dbReference type="ARBA" id="ARBA00022478"/>
    </source>
</evidence>
<dbReference type="OrthoDB" id="270392at2759"/>
<dbReference type="InterPro" id="IPR007080">
    <property type="entry name" value="RNA_pol_Rpb1_1"/>
</dbReference>
<evidence type="ECO:0000313" key="14">
    <source>
        <dbReference type="EMBL" id="KAB7494013.1"/>
    </source>
</evidence>
<dbReference type="SUPFAM" id="SSF64484">
    <property type="entry name" value="beta and beta-prime subunits of DNA dependent RNA-polymerase"/>
    <property type="match status" value="1"/>
</dbReference>
<keyword evidence="5 11" id="KW-0548">Nucleotidyltransferase</keyword>
<evidence type="ECO:0000313" key="15">
    <source>
        <dbReference type="Proteomes" id="UP000326759"/>
    </source>
</evidence>
<dbReference type="Proteomes" id="UP000326759">
    <property type="component" value="Unassembled WGS sequence"/>
</dbReference>